<sequence length="309" mass="34025">MADIVFCSDKSIKEQISLWLISLASVRRLSPKTIEAYQRDLAQFCFFVTGHFGEPVSLKILNGLKPVDIRAFLAARRKKGVGARSLARQLSALKNFFLFLERAELVSNQVLFLVRTPKLARSLPRPLSAPEALASIDMVDEIEARPWVGARDMAVLSLCYGAGLRIAEALAITARDMDTTVLRVCGKGGKTRMVPLIKPVQEAIENYLCLCPFKLAPSETIFRGVRGGTLSPRLIQKRMVQLRGMLGLPPSASPHALRHSFATHLLGRGGDLRTIQELLGHASLSSTQIYTNVDSQHLLAAYSKAHPRS</sequence>
<dbReference type="InterPro" id="IPR050090">
    <property type="entry name" value="Tyrosine_recombinase_XerCD"/>
</dbReference>
<comment type="subcellular location">
    <subcellularLocation>
        <location evidence="1">Cytoplasm</location>
    </subcellularLocation>
</comment>
<evidence type="ECO:0000256" key="8">
    <source>
        <dbReference type="ARBA" id="ARBA00023306"/>
    </source>
</evidence>
<keyword evidence="4" id="KW-0159">Chromosome partition</keyword>
<keyword evidence="8" id="KW-0131">Cell cycle</keyword>
<evidence type="ECO:0000256" key="1">
    <source>
        <dbReference type="ARBA" id="ARBA00004496"/>
    </source>
</evidence>
<dbReference type="InterPro" id="IPR011010">
    <property type="entry name" value="DNA_brk_join_enz"/>
</dbReference>
<evidence type="ECO:0000256" key="2">
    <source>
        <dbReference type="ARBA" id="ARBA00022490"/>
    </source>
</evidence>
<dbReference type="Pfam" id="PF02899">
    <property type="entry name" value="Phage_int_SAM_1"/>
    <property type="match status" value="1"/>
</dbReference>
<evidence type="ECO:0000259" key="10">
    <source>
        <dbReference type="PROSITE" id="PS51900"/>
    </source>
</evidence>
<dbReference type="HAMAP" id="MF_01808">
    <property type="entry name" value="Recomb_XerC_XerD"/>
    <property type="match status" value="1"/>
</dbReference>
<dbReference type="PANTHER" id="PTHR30349:SF90">
    <property type="entry name" value="TYROSINE RECOMBINASE XERD"/>
    <property type="match status" value="1"/>
</dbReference>
<evidence type="ECO:0000256" key="5">
    <source>
        <dbReference type="ARBA" id="ARBA00022908"/>
    </source>
</evidence>
<dbReference type="InterPro" id="IPR013762">
    <property type="entry name" value="Integrase-like_cat_sf"/>
</dbReference>
<dbReference type="InterPro" id="IPR002104">
    <property type="entry name" value="Integrase_catalytic"/>
</dbReference>
<dbReference type="InterPro" id="IPR004107">
    <property type="entry name" value="Integrase_SAM-like_N"/>
</dbReference>
<dbReference type="InterPro" id="IPR044068">
    <property type="entry name" value="CB"/>
</dbReference>
<dbReference type="PANTHER" id="PTHR30349">
    <property type="entry name" value="PHAGE INTEGRASE-RELATED"/>
    <property type="match status" value="1"/>
</dbReference>
<keyword evidence="6" id="KW-0238">DNA-binding</keyword>
<protein>
    <submittedName>
        <fullName evidence="11">Site-specific tyrosine recombinase XerC</fullName>
    </submittedName>
</protein>
<accession>A0A3B0U6N8</accession>
<name>A0A3B0U6N8_9ZZZZ</name>
<reference evidence="11" key="1">
    <citation type="submission" date="2018-06" db="EMBL/GenBank/DDBJ databases">
        <authorList>
            <person name="Zhirakovskaya E."/>
        </authorList>
    </citation>
    <scope>NUCLEOTIDE SEQUENCE</scope>
</reference>
<evidence type="ECO:0000256" key="6">
    <source>
        <dbReference type="ARBA" id="ARBA00023125"/>
    </source>
</evidence>
<dbReference type="AlphaFoldDB" id="A0A3B0U6N8"/>
<dbReference type="Pfam" id="PF00589">
    <property type="entry name" value="Phage_integrase"/>
    <property type="match status" value="1"/>
</dbReference>
<evidence type="ECO:0000256" key="4">
    <source>
        <dbReference type="ARBA" id="ARBA00022829"/>
    </source>
</evidence>
<proteinExistence type="inferred from homology"/>
<dbReference type="PROSITE" id="PS51900">
    <property type="entry name" value="CB"/>
    <property type="match status" value="1"/>
</dbReference>
<feature type="domain" description="Tyr recombinase" evidence="9">
    <location>
        <begin position="122"/>
        <end position="303"/>
    </location>
</feature>
<keyword evidence="5" id="KW-0229">DNA integration</keyword>
<dbReference type="GO" id="GO:0015074">
    <property type="term" value="P:DNA integration"/>
    <property type="evidence" value="ECO:0007669"/>
    <property type="project" value="UniProtKB-KW"/>
</dbReference>
<dbReference type="GO" id="GO:0006310">
    <property type="term" value="P:DNA recombination"/>
    <property type="evidence" value="ECO:0007669"/>
    <property type="project" value="UniProtKB-KW"/>
</dbReference>
<feature type="domain" description="Core-binding (CB)" evidence="10">
    <location>
        <begin position="10"/>
        <end position="101"/>
    </location>
</feature>
<dbReference type="PROSITE" id="PS51898">
    <property type="entry name" value="TYR_RECOMBINASE"/>
    <property type="match status" value="1"/>
</dbReference>
<dbReference type="GO" id="GO:0007059">
    <property type="term" value="P:chromosome segregation"/>
    <property type="evidence" value="ECO:0007669"/>
    <property type="project" value="UniProtKB-KW"/>
</dbReference>
<gene>
    <name evidence="11" type="ORF">MNBD_ALPHA12-967</name>
</gene>
<evidence type="ECO:0000256" key="3">
    <source>
        <dbReference type="ARBA" id="ARBA00022618"/>
    </source>
</evidence>
<evidence type="ECO:0000313" key="11">
    <source>
        <dbReference type="EMBL" id="VAW22152.1"/>
    </source>
</evidence>
<dbReference type="GO" id="GO:0003677">
    <property type="term" value="F:DNA binding"/>
    <property type="evidence" value="ECO:0007669"/>
    <property type="project" value="UniProtKB-KW"/>
</dbReference>
<keyword evidence="3" id="KW-0132">Cell division</keyword>
<dbReference type="GO" id="GO:0051301">
    <property type="term" value="P:cell division"/>
    <property type="evidence" value="ECO:0007669"/>
    <property type="project" value="UniProtKB-KW"/>
</dbReference>
<dbReference type="SUPFAM" id="SSF56349">
    <property type="entry name" value="DNA breaking-rejoining enzymes"/>
    <property type="match status" value="1"/>
</dbReference>
<dbReference type="GO" id="GO:0005737">
    <property type="term" value="C:cytoplasm"/>
    <property type="evidence" value="ECO:0007669"/>
    <property type="project" value="UniProtKB-SubCell"/>
</dbReference>
<dbReference type="SUPFAM" id="SSF47823">
    <property type="entry name" value="lambda integrase-like, N-terminal domain"/>
    <property type="match status" value="1"/>
</dbReference>
<dbReference type="InterPro" id="IPR010998">
    <property type="entry name" value="Integrase_recombinase_N"/>
</dbReference>
<dbReference type="Gene3D" id="1.10.443.10">
    <property type="entry name" value="Intergrase catalytic core"/>
    <property type="match status" value="1"/>
</dbReference>
<keyword evidence="2" id="KW-0963">Cytoplasm</keyword>
<dbReference type="EMBL" id="UOEO01000197">
    <property type="protein sequence ID" value="VAW22152.1"/>
    <property type="molecule type" value="Genomic_DNA"/>
</dbReference>
<dbReference type="InterPro" id="IPR023009">
    <property type="entry name" value="Tyrosine_recombinase_XerC/XerD"/>
</dbReference>
<evidence type="ECO:0000259" key="9">
    <source>
        <dbReference type="PROSITE" id="PS51898"/>
    </source>
</evidence>
<dbReference type="Gene3D" id="1.10.150.130">
    <property type="match status" value="1"/>
</dbReference>
<keyword evidence="7" id="KW-0233">DNA recombination</keyword>
<evidence type="ECO:0000256" key="7">
    <source>
        <dbReference type="ARBA" id="ARBA00023172"/>
    </source>
</evidence>
<organism evidence="11">
    <name type="scientific">hydrothermal vent metagenome</name>
    <dbReference type="NCBI Taxonomy" id="652676"/>
    <lineage>
        <taxon>unclassified sequences</taxon>
        <taxon>metagenomes</taxon>
        <taxon>ecological metagenomes</taxon>
    </lineage>
</organism>